<evidence type="ECO:0000313" key="1">
    <source>
        <dbReference type="EMBL" id="CDM91127.1"/>
    </source>
</evidence>
<accession>A0A0B6XB87</accession>
<dbReference type="RefSeq" id="WP_046337394.1">
    <property type="nucleotide sequence ID" value="NZ_CAWMEF010000001.1"/>
</dbReference>
<reference evidence="1 2" key="1">
    <citation type="submission" date="2014-02" db="EMBL/GenBank/DDBJ databases">
        <authorList>
            <person name="Genoscope - CEA"/>
        </authorList>
    </citation>
    <scope>NUCLEOTIDE SEQUENCE [LARGE SCALE GENOMIC DNA]</scope>
    <source>
        <strain evidence="1 2">CS03</strain>
    </source>
</reference>
<name>A0A0B6XB87_XENBV</name>
<dbReference type="KEGG" id="xbv:XBW1_3771"/>
<organism evidence="1 2">
    <name type="scientific">Xenorhabdus bovienii</name>
    <name type="common">Xenorhabdus nematophila subsp. bovienii</name>
    <dbReference type="NCBI Taxonomy" id="40576"/>
    <lineage>
        <taxon>Bacteria</taxon>
        <taxon>Pseudomonadati</taxon>
        <taxon>Pseudomonadota</taxon>
        <taxon>Gammaproteobacteria</taxon>
        <taxon>Enterobacterales</taxon>
        <taxon>Morganellaceae</taxon>
        <taxon>Xenorhabdus</taxon>
    </lineage>
</organism>
<proteinExistence type="predicted"/>
<gene>
    <name evidence="1" type="ORF">XBW1_3771</name>
</gene>
<sequence length="151" mass="17385">MNKILCSLIIFISFYSIASRDFKKQALNAADKAYSLSKCISYLEIAGINHSKEYKNLYHNFYNEISFYIKAYKKNENVRANAHFSNSPMLWRVYIESSTLPTDILIGRMLEKAFDIEIENVAKAYSPNSLIIPESAGYKAYNDANCYVFVK</sequence>
<dbReference type="Proteomes" id="UP000032930">
    <property type="component" value="Chromosome"/>
</dbReference>
<evidence type="ECO:0000313" key="2">
    <source>
        <dbReference type="Proteomes" id="UP000032930"/>
    </source>
</evidence>
<dbReference type="AlphaFoldDB" id="A0A0B6XB87"/>
<protein>
    <submittedName>
        <fullName evidence="1">Uncharacterized protein</fullName>
    </submittedName>
</protein>
<dbReference type="EMBL" id="FO818637">
    <property type="protein sequence ID" value="CDM91127.1"/>
    <property type="molecule type" value="Genomic_DNA"/>
</dbReference>